<organism evidence="2 3">
    <name type="scientific">Pirellulimonas nuda</name>
    <dbReference type="NCBI Taxonomy" id="2528009"/>
    <lineage>
        <taxon>Bacteria</taxon>
        <taxon>Pseudomonadati</taxon>
        <taxon>Planctomycetota</taxon>
        <taxon>Planctomycetia</taxon>
        <taxon>Pirellulales</taxon>
        <taxon>Lacipirellulaceae</taxon>
        <taxon>Pirellulimonas</taxon>
    </lineage>
</organism>
<protein>
    <submittedName>
        <fullName evidence="2">ECF sigma factor</fullName>
    </submittedName>
</protein>
<dbReference type="EMBL" id="CP036291">
    <property type="protein sequence ID" value="QDU89111.1"/>
    <property type="molecule type" value="Genomic_DNA"/>
</dbReference>
<dbReference type="AlphaFoldDB" id="A0A518DC95"/>
<name>A0A518DC95_9BACT</name>
<gene>
    <name evidence="2" type="ORF">Pla175_24970</name>
</gene>
<dbReference type="Proteomes" id="UP000317429">
    <property type="component" value="Chromosome"/>
</dbReference>
<proteinExistence type="predicted"/>
<feature type="domain" description="RNA polymerase sigma-70 ECF-like HTH" evidence="1">
    <location>
        <begin position="1"/>
        <end position="181"/>
    </location>
</feature>
<dbReference type="NCBIfam" id="TIGR02999">
    <property type="entry name" value="Sig-70_X6"/>
    <property type="match status" value="1"/>
</dbReference>
<evidence type="ECO:0000313" key="3">
    <source>
        <dbReference type="Proteomes" id="UP000317429"/>
    </source>
</evidence>
<accession>A0A518DC95</accession>
<dbReference type="Pfam" id="PF07638">
    <property type="entry name" value="Sigma70_ECF"/>
    <property type="match status" value="1"/>
</dbReference>
<sequence length="187" mass="21013">MTDVTQILQQIDQGDSNARTELYPAVYEELRRLAAAKLSHERADHTLSSTALVHEVYLRLVGFDAERRWDSRAQFFSAAAEAMRRILVDHARQRLALKRGGSMKRASGLGDLAGLTADPATLIDLHEAIDRLAETDEQAAEMLKILVFAGLSVAEAGRSMGLSRKVAYRHWDYIRSWFAVHYGTDER</sequence>
<dbReference type="InterPro" id="IPR053812">
    <property type="entry name" value="HTH_Sigma70_ECF-like"/>
</dbReference>
<dbReference type="RefSeq" id="WP_145284974.1">
    <property type="nucleotide sequence ID" value="NZ_CP036291.1"/>
</dbReference>
<reference evidence="2 3" key="1">
    <citation type="submission" date="2019-02" db="EMBL/GenBank/DDBJ databases">
        <title>Deep-cultivation of Planctomycetes and their phenomic and genomic characterization uncovers novel biology.</title>
        <authorList>
            <person name="Wiegand S."/>
            <person name="Jogler M."/>
            <person name="Boedeker C."/>
            <person name="Pinto D."/>
            <person name="Vollmers J."/>
            <person name="Rivas-Marin E."/>
            <person name="Kohn T."/>
            <person name="Peeters S.H."/>
            <person name="Heuer A."/>
            <person name="Rast P."/>
            <person name="Oberbeckmann S."/>
            <person name="Bunk B."/>
            <person name="Jeske O."/>
            <person name="Meyerdierks A."/>
            <person name="Storesund J.E."/>
            <person name="Kallscheuer N."/>
            <person name="Luecker S."/>
            <person name="Lage O.M."/>
            <person name="Pohl T."/>
            <person name="Merkel B.J."/>
            <person name="Hornburger P."/>
            <person name="Mueller R.-W."/>
            <person name="Bruemmer F."/>
            <person name="Labrenz M."/>
            <person name="Spormann A.M."/>
            <person name="Op den Camp H."/>
            <person name="Overmann J."/>
            <person name="Amann R."/>
            <person name="Jetten M.S.M."/>
            <person name="Mascher T."/>
            <person name="Medema M.H."/>
            <person name="Devos D.P."/>
            <person name="Kaster A.-K."/>
            <person name="Ovreas L."/>
            <person name="Rohde M."/>
            <person name="Galperin M.Y."/>
            <person name="Jogler C."/>
        </authorList>
    </citation>
    <scope>NUCLEOTIDE SEQUENCE [LARGE SCALE GENOMIC DNA]</scope>
    <source>
        <strain evidence="2 3">Pla175</strain>
    </source>
</reference>
<dbReference type="InterPro" id="IPR036388">
    <property type="entry name" value="WH-like_DNA-bd_sf"/>
</dbReference>
<evidence type="ECO:0000313" key="2">
    <source>
        <dbReference type="EMBL" id="QDU89111.1"/>
    </source>
</evidence>
<dbReference type="KEGG" id="pnd:Pla175_24970"/>
<evidence type="ECO:0000259" key="1">
    <source>
        <dbReference type="Pfam" id="PF07638"/>
    </source>
</evidence>
<dbReference type="Gene3D" id="1.10.10.10">
    <property type="entry name" value="Winged helix-like DNA-binding domain superfamily/Winged helix DNA-binding domain"/>
    <property type="match status" value="1"/>
</dbReference>
<keyword evidence="3" id="KW-1185">Reference proteome</keyword>
<dbReference type="OrthoDB" id="278371at2"/>
<dbReference type="InterPro" id="IPR011517">
    <property type="entry name" value="RNA_pol_sigma70_ECF-like"/>
</dbReference>